<evidence type="ECO:0000313" key="2">
    <source>
        <dbReference type="EMBL" id="AVP95887.1"/>
    </source>
</evidence>
<name>A0A2P1PM34_9GAMM</name>
<evidence type="ECO:0000256" key="1">
    <source>
        <dbReference type="SAM" id="SignalP"/>
    </source>
</evidence>
<feature type="signal peptide" evidence="1">
    <location>
        <begin position="1"/>
        <end position="19"/>
    </location>
</feature>
<keyword evidence="1" id="KW-0732">Signal</keyword>
<evidence type="ECO:0000313" key="3">
    <source>
        <dbReference type="Proteomes" id="UP000241074"/>
    </source>
</evidence>
<feature type="chain" id="PRO_5015118867" description="Haem-binding uptake Tiki superfamily ChaN domain-containing protein" evidence="1">
    <location>
        <begin position="20"/>
        <end position="407"/>
    </location>
</feature>
<dbReference type="EMBL" id="CP027860">
    <property type="protein sequence ID" value="AVP95887.1"/>
    <property type="molecule type" value="Genomic_DNA"/>
</dbReference>
<accession>A0A2P1PM34</accession>
<keyword evidence="3" id="KW-1185">Reference proteome</keyword>
<sequence length="407" mass="44053">MLKPLLFALLSVVLLPAAADDTPSLRDYLKQHQATIAMDQGQLSGPGAAPLLAAARAAPFILIGEDHGFADVPQFVVALDRSLGTDATDGLVLEIGPLAADRLRMAHQAGDLTQVARRFPGSAAFVEWRDDAAMVAHWLDAGKVIAGVDQEFILSMPANLAQLRPLVPVSQRSVIDQAIKAQSELETKMRATGDVSLAGLLHLQDADVAAWRHAVASAPSAKATRIIDALADSAHIYDWNSSDPARSNRERARLMKREFMAAYRQGDATAQNRWMFRMGAYHVGRGLSPTGQYDLGNLASELAESRGQTSLHLLVLPLSGQVNRRLPVMADTTLEAVPYDGRAELASVTGEPFLDAIKDQQGWAIYDLRPLRAMRTLREQGGSSFAQMVYAFDFAVMIDVAKPARAP</sequence>
<proteinExistence type="predicted"/>
<evidence type="ECO:0008006" key="4">
    <source>
        <dbReference type="Google" id="ProtNLM"/>
    </source>
</evidence>
<dbReference type="Proteomes" id="UP000241074">
    <property type="component" value="Chromosome"/>
</dbReference>
<gene>
    <name evidence="2" type="ORF">C7S18_01140</name>
</gene>
<organism evidence="2 3">
    <name type="scientific">Ahniella affigens</name>
    <dbReference type="NCBI Taxonomy" id="2021234"/>
    <lineage>
        <taxon>Bacteria</taxon>
        <taxon>Pseudomonadati</taxon>
        <taxon>Pseudomonadota</taxon>
        <taxon>Gammaproteobacteria</taxon>
        <taxon>Lysobacterales</taxon>
        <taxon>Rhodanobacteraceae</taxon>
        <taxon>Ahniella</taxon>
    </lineage>
</organism>
<dbReference type="RefSeq" id="WP_106889816.1">
    <property type="nucleotide sequence ID" value="NZ_CP027860.1"/>
</dbReference>
<protein>
    <recommendedName>
        <fullName evidence="4">Haem-binding uptake Tiki superfamily ChaN domain-containing protein</fullName>
    </recommendedName>
</protein>
<dbReference type="KEGG" id="xba:C7S18_01140"/>
<dbReference type="OrthoDB" id="128385at2"/>
<dbReference type="AlphaFoldDB" id="A0A2P1PM34"/>
<reference evidence="2 3" key="1">
    <citation type="submission" date="2018-03" db="EMBL/GenBank/DDBJ databases">
        <title>Ahniella affigens gen. nov., sp. nov., a gammaproteobacterium isolated from sandy soil near a stream.</title>
        <authorList>
            <person name="Ko Y."/>
            <person name="Kim J.-H."/>
        </authorList>
    </citation>
    <scope>NUCLEOTIDE SEQUENCE [LARGE SCALE GENOMIC DNA]</scope>
    <source>
        <strain evidence="2 3">D13</strain>
    </source>
</reference>
<reference evidence="2 3" key="2">
    <citation type="submission" date="2018-03" db="EMBL/GenBank/DDBJ databases">
        <authorList>
            <person name="Keele B.F."/>
        </authorList>
    </citation>
    <scope>NUCLEOTIDE SEQUENCE [LARGE SCALE GENOMIC DNA]</scope>
    <source>
        <strain evidence="2 3">D13</strain>
    </source>
</reference>